<dbReference type="Proteomes" id="UP001055879">
    <property type="component" value="Linkage Group LG01"/>
</dbReference>
<reference evidence="1 2" key="2">
    <citation type="journal article" date="2022" name="Mol. Ecol. Resour.">
        <title>The genomes of chicory, endive, great burdock and yacon provide insights into Asteraceae paleo-polyploidization history and plant inulin production.</title>
        <authorList>
            <person name="Fan W."/>
            <person name="Wang S."/>
            <person name="Wang H."/>
            <person name="Wang A."/>
            <person name="Jiang F."/>
            <person name="Liu H."/>
            <person name="Zhao H."/>
            <person name="Xu D."/>
            <person name="Zhang Y."/>
        </authorList>
    </citation>
    <scope>NUCLEOTIDE SEQUENCE [LARGE SCALE GENOMIC DNA]</scope>
    <source>
        <strain evidence="2">cv. Niubang</strain>
    </source>
</reference>
<accession>A0ACB9FK15</accession>
<sequence>MKNLERELEGNWIGSYHVRVNISKERSREYKFSKKEEVLKLIQATQQVTTPANIVLSVGMKKRMNNTLIAEVTNLSLLRNLFSFSEVEGCPKFMVEERILFLDIHGIPPHARHPKVRVVEDVVETMRLGTMNPVKEDNFVECSDDSNEDEWRIWDSLKLNYQDKSWMDKSSYHVPESRSPEVTGASEHQSESEKAISPKEGFADVDKDNEGTCRLKDPFLRSGKNNHDALSQGIDSHKQYKSFNNEREAYGLNNWVDKTMGLVMEPKGGNNGPFGSI</sequence>
<evidence type="ECO:0000313" key="2">
    <source>
        <dbReference type="Proteomes" id="UP001055879"/>
    </source>
</evidence>
<name>A0ACB9FK15_ARCLA</name>
<proteinExistence type="predicted"/>
<protein>
    <submittedName>
        <fullName evidence="1">Uncharacterized protein</fullName>
    </submittedName>
</protein>
<dbReference type="EMBL" id="CM042047">
    <property type="protein sequence ID" value="KAI3771480.1"/>
    <property type="molecule type" value="Genomic_DNA"/>
</dbReference>
<keyword evidence="2" id="KW-1185">Reference proteome</keyword>
<evidence type="ECO:0000313" key="1">
    <source>
        <dbReference type="EMBL" id="KAI3771480.1"/>
    </source>
</evidence>
<reference evidence="2" key="1">
    <citation type="journal article" date="2022" name="Mol. Ecol. Resour.">
        <title>The genomes of chicory, endive, great burdock and yacon provide insights into Asteraceae palaeo-polyploidization history and plant inulin production.</title>
        <authorList>
            <person name="Fan W."/>
            <person name="Wang S."/>
            <person name="Wang H."/>
            <person name="Wang A."/>
            <person name="Jiang F."/>
            <person name="Liu H."/>
            <person name="Zhao H."/>
            <person name="Xu D."/>
            <person name="Zhang Y."/>
        </authorList>
    </citation>
    <scope>NUCLEOTIDE SEQUENCE [LARGE SCALE GENOMIC DNA]</scope>
    <source>
        <strain evidence="2">cv. Niubang</strain>
    </source>
</reference>
<gene>
    <name evidence="1" type="ORF">L6452_02645</name>
</gene>
<comment type="caution">
    <text evidence="1">The sequence shown here is derived from an EMBL/GenBank/DDBJ whole genome shotgun (WGS) entry which is preliminary data.</text>
</comment>
<organism evidence="1 2">
    <name type="scientific">Arctium lappa</name>
    <name type="common">Greater burdock</name>
    <name type="synonym">Lappa major</name>
    <dbReference type="NCBI Taxonomy" id="4217"/>
    <lineage>
        <taxon>Eukaryota</taxon>
        <taxon>Viridiplantae</taxon>
        <taxon>Streptophyta</taxon>
        <taxon>Embryophyta</taxon>
        <taxon>Tracheophyta</taxon>
        <taxon>Spermatophyta</taxon>
        <taxon>Magnoliopsida</taxon>
        <taxon>eudicotyledons</taxon>
        <taxon>Gunneridae</taxon>
        <taxon>Pentapetalae</taxon>
        <taxon>asterids</taxon>
        <taxon>campanulids</taxon>
        <taxon>Asterales</taxon>
        <taxon>Asteraceae</taxon>
        <taxon>Carduoideae</taxon>
        <taxon>Cardueae</taxon>
        <taxon>Arctiinae</taxon>
        <taxon>Arctium</taxon>
    </lineage>
</organism>